<evidence type="ECO:0000313" key="2">
    <source>
        <dbReference type="EMBL" id="PIS07476.1"/>
    </source>
</evidence>
<gene>
    <name evidence="2" type="ORF">COT78_03315</name>
</gene>
<accession>A0A2H0W5W9</accession>
<keyword evidence="1" id="KW-0472">Membrane</keyword>
<keyword evidence="1" id="KW-0812">Transmembrane</keyword>
<evidence type="ECO:0000313" key="3">
    <source>
        <dbReference type="Proteomes" id="UP000231382"/>
    </source>
</evidence>
<feature type="transmembrane region" description="Helical" evidence="1">
    <location>
        <begin position="45"/>
        <end position="65"/>
    </location>
</feature>
<proteinExistence type="predicted"/>
<keyword evidence="1" id="KW-1133">Transmembrane helix</keyword>
<dbReference type="AlphaFoldDB" id="A0A2H0W5W9"/>
<comment type="caution">
    <text evidence="2">The sequence shown here is derived from an EMBL/GenBank/DDBJ whole genome shotgun (WGS) entry which is preliminary data.</text>
</comment>
<name>A0A2H0W5W9_9BACT</name>
<dbReference type="EMBL" id="PEZW01000021">
    <property type="protein sequence ID" value="PIS07476.1"/>
    <property type="molecule type" value="Genomic_DNA"/>
</dbReference>
<sequence length="105" mass="11732">MLRKLTKIGAYLLLACGAIISIAIIAFALYFWFVYPEATPSAKVIVPILFFLIAIVIIIVTISVFETMTETVILEDEFEKGTKRKTAISIPVVKKPVNQDEEKNV</sequence>
<evidence type="ECO:0000256" key="1">
    <source>
        <dbReference type="SAM" id="Phobius"/>
    </source>
</evidence>
<protein>
    <submittedName>
        <fullName evidence="2">Uncharacterized protein</fullName>
    </submittedName>
</protein>
<feature type="transmembrane region" description="Helical" evidence="1">
    <location>
        <begin position="12"/>
        <end position="33"/>
    </location>
</feature>
<organism evidence="2 3">
    <name type="scientific">Candidatus Berkelbacteria bacterium CG10_big_fil_rev_8_21_14_0_10_43_13</name>
    <dbReference type="NCBI Taxonomy" id="1974514"/>
    <lineage>
        <taxon>Bacteria</taxon>
        <taxon>Candidatus Berkelbacteria</taxon>
    </lineage>
</organism>
<reference evidence="3" key="1">
    <citation type="submission" date="2017-09" db="EMBL/GenBank/DDBJ databases">
        <title>Depth-based differentiation of microbial function through sediment-hosted aquifers and enrichment of novel symbionts in the deep terrestrial subsurface.</title>
        <authorList>
            <person name="Probst A.J."/>
            <person name="Ladd B."/>
            <person name="Jarett J.K."/>
            <person name="Geller-Mcgrath D.E."/>
            <person name="Sieber C.M.K."/>
            <person name="Emerson J.B."/>
            <person name="Anantharaman K."/>
            <person name="Thomas B.C."/>
            <person name="Malmstrom R."/>
            <person name="Stieglmeier M."/>
            <person name="Klingl A."/>
            <person name="Woyke T."/>
            <person name="Ryan C.M."/>
            <person name="Banfield J.F."/>
        </authorList>
    </citation>
    <scope>NUCLEOTIDE SEQUENCE [LARGE SCALE GENOMIC DNA]</scope>
</reference>
<dbReference type="Proteomes" id="UP000231382">
    <property type="component" value="Unassembled WGS sequence"/>
</dbReference>